<keyword evidence="1" id="KW-0472">Membrane</keyword>
<name>A0A1G6Z600_NIADE</name>
<dbReference type="EMBL" id="FMZO01000017">
    <property type="protein sequence ID" value="SDD98058.1"/>
    <property type="molecule type" value="Genomic_DNA"/>
</dbReference>
<sequence>MYALAGSSIFAAFMAGLLRHIFAGFLMLVIVFAAFSPDIVLMYEKSVNKEHIALAADAGMEEKTSEIKELLPEKEFINNNGCVEPIPGLSFVKIFGAFLQPYVHPLHSPIPTPPPRLAV</sequence>
<evidence type="ECO:0000313" key="3">
    <source>
        <dbReference type="Proteomes" id="UP000198757"/>
    </source>
</evidence>
<organism evidence="2 3">
    <name type="scientific">Niabella drilacis (strain DSM 25811 / CCM 8410 / CCUG 62505 / LMG 26954 / E90)</name>
    <dbReference type="NCBI Taxonomy" id="1285928"/>
    <lineage>
        <taxon>Bacteria</taxon>
        <taxon>Pseudomonadati</taxon>
        <taxon>Bacteroidota</taxon>
        <taxon>Chitinophagia</taxon>
        <taxon>Chitinophagales</taxon>
        <taxon>Chitinophagaceae</taxon>
        <taxon>Niabella</taxon>
    </lineage>
</organism>
<keyword evidence="1" id="KW-1133">Transmembrane helix</keyword>
<dbReference type="Proteomes" id="UP000198757">
    <property type="component" value="Unassembled WGS sequence"/>
</dbReference>
<reference evidence="3" key="1">
    <citation type="submission" date="2016-10" db="EMBL/GenBank/DDBJ databases">
        <authorList>
            <person name="Varghese N."/>
            <person name="Submissions S."/>
        </authorList>
    </citation>
    <scope>NUCLEOTIDE SEQUENCE [LARGE SCALE GENOMIC DNA]</scope>
    <source>
        <strain evidence="3">DSM 25811 / CCM 8410 / LMG 26954 / E90</strain>
    </source>
</reference>
<accession>A0A1G6Z600</accession>
<evidence type="ECO:0000256" key="1">
    <source>
        <dbReference type="SAM" id="Phobius"/>
    </source>
</evidence>
<evidence type="ECO:0000313" key="2">
    <source>
        <dbReference type="EMBL" id="SDD98058.1"/>
    </source>
</evidence>
<protein>
    <submittedName>
        <fullName evidence="2">Uncharacterized protein</fullName>
    </submittedName>
</protein>
<keyword evidence="3" id="KW-1185">Reference proteome</keyword>
<proteinExistence type="predicted"/>
<gene>
    <name evidence="2" type="ORF">SAMN04487894_11769</name>
</gene>
<dbReference type="STRING" id="1285928.SAMN04487894_11769"/>
<dbReference type="AlphaFoldDB" id="A0A1G6Z600"/>
<feature type="transmembrane region" description="Helical" evidence="1">
    <location>
        <begin position="12"/>
        <end position="35"/>
    </location>
</feature>
<keyword evidence="1" id="KW-0812">Transmembrane</keyword>